<protein>
    <submittedName>
        <fullName evidence="3">Thioredoxin-like</fullName>
    </submittedName>
</protein>
<dbReference type="GeneID" id="115463333"/>
<dbReference type="PROSITE" id="PS51352">
    <property type="entry name" value="THIOREDOXIN_2"/>
    <property type="match status" value="1"/>
</dbReference>
<dbReference type="PANTHER" id="PTHR10438">
    <property type="entry name" value="THIOREDOXIN"/>
    <property type="match status" value="1"/>
</dbReference>
<dbReference type="InterPro" id="IPR036249">
    <property type="entry name" value="Thioredoxin-like_sf"/>
</dbReference>
<evidence type="ECO:0000313" key="3">
    <source>
        <dbReference type="RefSeq" id="XP_030049600.1"/>
    </source>
</evidence>
<reference evidence="3" key="1">
    <citation type="submission" date="2025-08" db="UniProtKB">
        <authorList>
            <consortium name="RefSeq"/>
        </authorList>
    </citation>
    <scope>IDENTIFICATION</scope>
</reference>
<name>A0A6P7XG15_9AMPH</name>
<dbReference type="SUPFAM" id="SSF52833">
    <property type="entry name" value="Thioredoxin-like"/>
    <property type="match status" value="1"/>
</dbReference>
<dbReference type="Gene3D" id="3.40.30.10">
    <property type="entry name" value="Glutaredoxin"/>
    <property type="match status" value="1"/>
</dbReference>
<dbReference type="InterPro" id="IPR050620">
    <property type="entry name" value="Thioredoxin_H-type-like"/>
</dbReference>
<gene>
    <name evidence="3" type="primary">LOC115463333</name>
</gene>
<dbReference type="Proteomes" id="UP000515156">
    <property type="component" value="Chromosome 2"/>
</dbReference>
<dbReference type="InParanoid" id="A0A6P7XG15"/>
<evidence type="ECO:0000313" key="2">
    <source>
        <dbReference type="Proteomes" id="UP000515156"/>
    </source>
</evidence>
<evidence type="ECO:0000259" key="1">
    <source>
        <dbReference type="PROSITE" id="PS51352"/>
    </source>
</evidence>
<sequence length="109" mass="12589">MVRQIRTEGELDLALRRAGNRLSVLYVSSPRCGPCRYMTPYFEELCAEHCDVQFLKVDVTDSVDDFVEKFRITGLPAFYYFRNSEEVDCFAGGNKDYLLQSLTRNKSRG</sequence>
<dbReference type="CDD" id="cd02947">
    <property type="entry name" value="TRX_family"/>
    <property type="match status" value="1"/>
</dbReference>
<dbReference type="OrthoDB" id="2121326at2759"/>
<proteinExistence type="predicted"/>
<organism evidence="2 3">
    <name type="scientific">Microcaecilia unicolor</name>
    <dbReference type="NCBI Taxonomy" id="1415580"/>
    <lineage>
        <taxon>Eukaryota</taxon>
        <taxon>Metazoa</taxon>
        <taxon>Chordata</taxon>
        <taxon>Craniata</taxon>
        <taxon>Vertebrata</taxon>
        <taxon>Euteleostomi</taxon>
        <taxon>Amphibia</taxon>
        <taxon>Gymnophiona</taxon>
        <taxon>Siphonopidae</taxon>
        <taxon>Microcaecilia</taxon>
    </lineage>
</organism>
<dbReference type="AlphaFoldDB" id="A0A6P7XG15"/>
<dbReference type="Pfam" id="PF00085">
    <property type="entry name" value="Thioredoxin"/>
    <property type="match status" value="1"/>
</dbReference>
<feature type="domain" description="Thioredoxin" evidence="1">
    <location>
        <begin position="1"/>
        <end position="107"/>
    </location>
</feature>
<dbReference type="RefSeq" id="XP_030049600.1">
    <property type="nucleotide sequence ID" value="XM_030193740.1"/>
</dbReference>
<dbReference type="PANTHER" id="PTHR10438:SF468">
    <property type="entry name" value="THIOREDOXIN-1-RELATED"/>
    <property type="match status" value="1"/>
</dbReference>
<dbReference type="InterPro" id="IPR013766">
    <property type="entry name" value="Thioredoxin_domain"/>
</dbReference>
<keyword evidence="2" id="KW-1185">Reference proteome</keyword>
<accession>A0A6P7XG15</accession>
<dbReference type="KEGG" id="muo:115463333"/>